<proteinExistence type="inferred from homology"/>
<dbReference type="GO" id="GO:0006000">
    <property type="term" value="P:fructose metabolic process"/>
    <property type="evidence" value="ECO:0007669"/>
    <property type="project" value="TreeGrafter"/>
</dbReference>
<dbReference type="PIRSF" id="PIRSF000904">
    <property type="entry name" value="FBPtase_SBPase"/>
    <property type="match status" value="1"/>
</dbReference>
<dbReference type="InterPro" id="IPR000146">
    <property type="entry name" value="FBPase_class-1"/>
</dbReference>
<evidence type="ECO:0000313" key="13">
    <source>
        <dbReference type="EMBL" id="GAE48701.1"/>
    </source>
</evidence>
<dbReference type="GO" id="GO:0006094">
    <property type="term" value="P:gluconeogenesis"/>
    <property type="evidence" value="ECO:0007669"/>
    <property type="project" value="UniProtKB-UniRule"/>
</dbReference>
<comment type="caution">
    <text evidence="9">Lacks conserved residue(s) required for the propagation of feature annotation.</text>
</comment>
<dbReference type="PIRSF" id="PIRSF500210">
    <property type="entry name" value="FBPtase"/>
    <property type="match status" value="1"/>
</dbReference>
<evidence type="ECO:0000259" key="12">
    <source>
        <dbReference type="Pfam" id="PF18913"/>
    </source>
</evidence>
<dbReference type="EMBL" id="BAVB01000034">
    <property type="protein sequence ID" value="GAE48701.1"/>
    <property type="molecule type" value="Genomic_DNA"/>
</dbReference>
<dbReference type="Gene3D" id="3.40.190.80">
    <property type="match status" value="1"/>
</dbReference>
<organism evidence="13 14">
    <name type="scientific">Xanthomonas arboricola pv. pruni str. MAFF 311562</name>
    <dbReference type="NCBI Taxonomy" id="1414836"/>
    <lineage>
        <taxon>Bacteria</taxon>
        <taxon>Pseudomonadati</taxon>
        <taxon>Pseudomonadota</taxon>
        <taxon>Gammaproteobacteria</taxon>
        <taxon>Lysobacterales</taxon>
        <taxon>Lysobacteraceae</taxon>
        <taxon>Xanthomonas</taxon>
    </lineage>
</organism>
<dbReference type="Pfam" id="PF18913">
    <property type="entry name" value="FBPase_C"/>
    <property type="match status" value="1"/>
</dbReference>
<comment type="subunit">
    <text evidence="9">Homotetramer.</text>
</comment>
<feature type="binding site" evidence="9">
    <location>
        <begin position="115"/>
        <end position="118"/>
    </location>
    <ligand>
        <name>substrate</name>
    </ligand>
</feature>
<dbReference type="GO" id="GO:0042132">
    <property type="term" value="F:fructose 1,6-bisphosphate 1-phosphatase activity"/>
    <property type="evidence" value="ECO:0007669"/>
    <property type="project" value="UniProtKB-UniRule"/>
</dbReference>
<dbReference type="InterPro" id="IPR028343">
    <property type="entry name" value="FBPtase"/>
</dbReference>
<evidence type="ECO:0000256" key="4">
    <source>
        <dbReference type="ARBA" id="ARBA00022723"/>
    </source>
</evidence>
<dbReference type="PANTHER" id="PTHR11556">
    <property type="entry name" value="FRUCTOSE-1,6-BISPHOSPHATASE-RELATED"/>
    <property type="match status" value="1"/>
</dbReference>
<evidence type="ECO:0000256" key="10">
    <source>
        <dbReference type="RuleBase" id="RU000508"/>
    </source>
</evidence>
<evidence type="ECO:0000256" key="8">
    <source>
        <dbReference type="ARBA" id="ARBA00024331"/>
    </source>
</evidence>
<feature type="binding site" evidence="9">
    <location>
        <position position="207"/>
    </location>
    <ligand>
        <name>substrate</name>
    </ligand>
</feature>
<feature type="binding site" evidence="9">
    <location>
        <position position="112"/>
    </location>
    <ligand>
        <name>Mg(2+)</name>
        <dbReference type="ChEBI" id="CHEBI:18420"/>
        <label>1</label>
    </ligand>
</feature>
<dbReference type="InterPro" id="IPR033391">
    <property type="entry name" value="FBPase_N"/>
</dbReference>
<keyword evidence="3 9" id="KW-0963">Cytoplasm</keyword>
<feature type="domain" description="Fructose-1-6-bisphosphatase class I N-terminal" evidence="11">
    <location>
        <begin position="6"/>
        <end position="192"/>
    </location>
</feature>
<feature type="binding site" evidence="9">
    <location>
        <position position="114"/>
    </location>
    <ligand>
        <name>Mg(2+)</name>
        <dbReference type="ChEBI" id="CHEBI:18420"/>
        <label>1</label>
    </ligand>
</feature>
<protein>
    <recommendedName>
        <fullName evidence="9">Fructose-1,6-bisphosphatase class 1</fullName>
        <shortName evidence="9">FBPase class 1</shortName>
        <ecNumber evidence="9">3.1.3.11</ecNumber>
    </recommendedName>
    <alternativeName>
        <fullName evidence="9">D-fructose-1,6-bisphosphate 1-phosphohydrolase class 1</fullName>
    </alternativeName>
</protein>
<name>W4RWK7_9XANT</name>
<sequence length="435" mass="47654">MSRPSLTRFLIEEQHAGRIDPELRQLITIVSRACKRISIAVSKGALGGVLGDAGTGNVQGEAQKKLDVLSNDILLEANAWGGHLAACASEEMDHSQPVPDQYPSGDFLLLFDPLDGSSNIDVNVSVGTIFSVLRAPKGTEKPGDEHFLQPGTQQVAAGYCIYGPSTMLVLTLGHGTHAFTLEREEGSFLLTQANMRVPEDTAEYAINMSNQRHWEPAMQSYVSDLLAGKDGTRGKDFNMRWIASMVADVHRILTRGGIFIYPWDKKDASKPGKLRLMYEANPMSMLVEQAGGAATTGRERILDLQPTQLHQRVPVFLGSKNEVNEATRYHVEFDKAQAELSAQATRRADACQTPAPCGCLCLSPRLIVQSMMVCRATRTAPAATSCRKLTHHRAAVSIALGPEWDGLREVDLYAQCLASSRLNARRDHISIREFT</sequence>
<dbReference type="HAMAP" id="MF_01855">
    <property type="entry name" value="FBPase_class1"/>
    <property type="match status" value="1"/>
</dbReference>
<feature type="domain" description="Fructose-1-6-bisphosphatase class 1 C-terminal" evidence="12">
    <location>
        <begin position="197"/>
        <end position="330"/>
    </location>
</feature>
<feature type="binding site" evidence="9">
    <location>
        <position position="115"/>
    </location>
    <ligand>
        <name>Mg(2+)</name>
        <dbReference type="ChEBI" id="CHEBI:18420"/>
        <label>2</label>
    </ligand>
</feature>
<reference evidence="13 14" key="1">
    <citation type="submission" date="2014-01" db="EMBL/GenBank/DDBJ databases">
        <title>Genome sequence and analysis of Xanthomonas arboricola pv. pruni.</title>
        <authorList>
            <person name="Fujikawa T."/>
            <person name="Nakazono-Nagaoka E."/>
        </authorList>
    </citation>
    <scope>NUCLEOTIDE SEQUENCE [LARGE SCALE GENOMIC DNA]</scope>
    <source>
        <strain evidence="14">MAFF 311562</strain>
    </source>
</reference>
<keyword evidence="4 9" id="KW-0479">Metal-binding</keyword>
<comment type="caution">
    <text evidence="13">The sequence shown here is derived from an EMBL/GenBank/DDBJ whole genome shotgun (WGS) entry which is preliminary data.</text>
</comment>
<dbReference type="PANTHER" id="PTHR11556:SF35">
    <property type="entry name" value="SEDOHEPTULOSE-1,7-BISPHOSPHATASE, CHLOROPLASTIC"/>
    <property type="match status" value="1"/>
</dbReference>
<dbReference type="GO" id="GO:0005829">
    <property type="term" value="C:cytosol"/>
    <property type="evidence" value="ECO:0007669"/>
    <property type="project" value="TreeGrafter"/>
</dbReference>
<keyword evidence="5 9" id="KW-0378">Hydrolase</keyword>
<dbReference type="Proteomes" id="UP000019143">
    <property type="component" value="Unassembled WGS sequence"/>
</dbReference>
<dbReference type="NCBIfam" id="NF006779">
    <property type="entry name" value="PRK09293.1-3"/>
    <property type="match status" value="1"/>
</dbReference>
<comment type="cofactor">
    <cofactor evidence="9">
        <name>Mg(2+)</name>
        <dbReference type="ChEBI" id="CHEBI:18420"/>
    </cofactor>
    <text evidence="9">Binds 2 magnesium ions per subunit.</text>
</comment>
<evidence type="ECO:0000256" key="5">
    <source>
        <dbReference type="ARBA" id="ARBA00022801"/>
    </source>
</evidence>
<accession>W4RWK7</accession>
<evidence type="ECO:0000256" key="6">
    <source>
        <dbReference type="ARBA" id="ARBA00022842"/>
    </source>
</evidence>
<dbReference type="GO" id="GO:0005986">
    <property type="term" value="P:sucrose biosynthetic process"/>
    <property type="evidence" value="ECO:0007669"/>
    <property type="project" value="TreeGrafter"/>
</dbReference>
<dbReference type="FunFam" id="3.30.540.10:FF:000006">
    <property type="entry name" value="Fructose-1,6-bisphosphatase class 1"/>
    <property type="match status" value="1"/>
</dbReference>
<evidence type="ECO:0000313" key="14">
    <source>
        <dbReference type="Proteomes" id="UP000019143"/>
    </source>
</evidence>
<evidence type="ECO:0000259" key="11">
    <source>
        <dbReference type="Pfam" id="PF00316"/>
    </source>
</evidence>
<dbReference type="GO" id="GO:0000287">
    <property type="term" value="F:magnesium ion binding"/>
    <property type="evidence" value="ECO:0007669"/>
    <property type="project" value="UniProtKB-UniRule"/>
</dbReference>
<evidence type="ECO:0000256" key="1">
    <source>
        <dbReference type="ARBA" id="ARBA00001273"/>
    </source>
</evidence>
<dbReference type="PRINTS" id="PR00115">
    <property type="entry name" value="F16BPHPHTASE"/>
</dbReference>
<evidence type="ECO:0000256" key="2">
    <source>
        <dbReference type="ARBA" id="ARBA00010941"/>
    </source>
</evidence>
<comment type="catalytic activity">
    <reaction evidence="1 9">
        <text>beta-D-fructose 1,6-bisphosphate + H2O = beta-D-fructose 6-phosphate + phosphate</text>
        <dbReference type="Rhea" id="RHEA:11064"/>
        <dbReference type="ChEBI" id="CHEBI:15377"/>
        <dbReference type="ChEBI" id="CHEBI:32966"/>
        <dbReference type="ChEBI" id="CHEBI:43474"/>
        <dbReference type="ChEBI" id="CHEBI:57634"/>
        <dbReference type="EC" id="3.1.3.11"/>
    </reaction>
</comment>
<keyword evidence="6 9" id="KW-0460">Magnesium</keyword>
<evidence type="ECO:0000256" key="3">
    <source>
        <dbReference type="ARBA" id="ARBA00022490"/>
    </source>
</evidence>
<comment type="pathway">
    <text evidence="8">Carbohydrate biosynthesis.</text>
</comment>
<dbReference type="AlphaFoldDB" id="W4RWK7"/>
<comment type="subcellular location">
    <subcellularLocation>
        <location evidence="9">Cytoplasm</location>
    </subcellularLocation>
</comment>
<dbReference type="Pfam" id="PF00316">
    <property type="entry name" value="FBPase"/>
    <property type="match status" value="1"/>
</dbReference>
<evidence type="ECO:0000256" key="9">
    <source>
        <dbReference type="HAMAP-Rule" id="MF_01855"/>
    </source>
</evidence>
<feature type="binding site" evidence="9">
    <location>
        <position position="90"/>
    </location>
    <ligand>
        <name>Mg(2+)</name>
        <dbReference type="ChEBI" id="CHEBI:18420"/>
        <label>1</label>
    </ligand>
</feature>
<gene>
    <name evidence="9 13" type="primary">fbp</name>
    <name evidence="13" type="ORF">XPU_0233</name>
</gene>
<dbReference type="CDD" id="cd00354">
    <property type="entry name" value="FBPase"/>
    <property type="match status" value="1"/>
</dbReference>
<comment type="similarity">
    <text evidence="2 9 10">Belongs to the FBPase class 1 family.</text>
</comment>
<dbReference type="FunFam" id="3.40.190.80:FF:000011">
    <property type="entry name" value="Fructose-1,6-bisphosphatase class 1"/>
    <property type="match status" value="1"/>
</dbReference>
<dbReference type="InterPro" id="IPR044015">
    <property type="entry name" value="FBPase_C_dom"/>
</dbReference>
<dbReference type="Gene3D" id="3.30.540.10">
    <property type="entry name" value="Fructose-1,6-Bisphosphatase, subunit A, domain 1"/>
    <property type="match status" value="1"/>
</dbReference>
<keyword evidence="7 9" id="KW-0119">Carbohydrate metabolism</keyword>
<feature type="binding site" evidence="9">
    <location>
        <position position="112"/>
    </location>
    <ligand>
        <name>Mg(2+)</name>
        <dbReference type="ChEBI" id="CHEBI:18420"/>
        <label>2</label>
    </ligand>
</feature>
<dbReference type="SUPFAM" id="SSF56655">
    <property type="entry name" value="Carbohydrate phosphatase"/>
    <property type="match status" value="1"/>
</dbReference>
<dbReference type="GO" id="GO:0006002">
    <property type="term" value="P:fructose 6-phosphate metabolic process"/>
    <property type="evidence" value="ECO:0007669"/>
    <property type="project" value="TreeGrafter"/>
</dbReference>
<feature type="binding site" evidence="9">
    <location>
        <position position="279"/>
    </location>
    <ligand>
        <name>Mg(2+)</name>
        <dbReference type="ChEBI" id="CHEBI:18420"/>
        <label>2</label>
    </ligand>
</feature>
<dbReference type="GO" id="GO:0030388">
    <property type="term" value="P:fructose 1,6-bisphosphate metabolic process"/>
    <property type="evidence" value="ECO:0007669"/>
    <property type="project" value="TreeGrafter"/>
</dbReference>
<evidence type="ECO:0000256" key="7">
    <source>
        <dbReference type="ARBA" id="ARBA00023277"/>
    </source>
</evidence>
<dbReference type="NCBIfam" id="NF006780">
    <property type="entry name" value="PRK09293.1-4"/>
    <property type="match status" value="1"/>
</dbReference>
<dbReference type="EC" id="3.1.3.11" evidence="9"/>
<feature type="binding site" evidence="9">
    <location>
        <position position="273"/>
    </location>
    <ligand>
        <name>substrate</name>
    </ligand>
</feature>